<feature type="binding site" evidence="19">
    <location>
        <position position="273"/>
    </location>
    <ligand>
        <name>ATP</name>
        <dbReference type="ChEBI" id="CHEBI:30616"/>
    </ligand>
</feature>
<evidence type="ECO:0000256" key="13">
    <source>
        <dbReference type="ARBA" id="ARBA00023172"/>
    </source>
</evidence>
<dbReference type="GO" id="GO:0051301">
    <property type="term" value="P:cell division"/>
    <property type="evidence" value="ECO:0007669"/>
    <property type="project" value="UniProtKB-KW"/>
</dbReference>
<evidence type="ECO:0000256" key="20">
    <source>
        <dbReference type="RuleBase" id="RU004196"/>
    </source>
</evidence>
<dbReference type="PROSITE" id="PS00333">
    <property type="entry name" value="DNA_LIGASE_A2"/>
    <property type="match status" value="1"/>
</dbReference>
<dbReference type="SUPFAM" id="SSF56091">
    <property type="entry name" value="DNA ligase/mRNA capping enzyme, catalytic domain"/>
    <property type="match status" value="1"/>
</dbReference>
<evidence type="ECO:0000256" key="17">
    <source>
        <dbReference type="ARBA" id="ARBA00051615"/>
    </source>
</evidence>
<dbReference type="GO" id="GO:0005524">
    <property type="term" value="F:ATP binding"/>
    <property type="evidence" value="ECO:0007669"/>
    <property type="project" value="UniProtKB-UniRule"/>
</dbReference>
<dbReference type="HAMAP" id="MF_00407">
    <property type="entry name" value="DNA_ligase"/>
    <property type="match status" value="1"/>
</dbReference>
<feature type="active site" description="N6-AMP-lysine intermediate" evidence="19">
    <location>
        <position position="275"/>
    </location>
</feature>
<comment type="catalytic activity">
    <reaction evidence="16">
        <text>GTP + (deoxyribonucleotide)n-3'-hydroxyl + 5'-phospho-(deoxyribonucleotide)m = (deoxyribonucleotide)n+m + GMP + diphosphate.</text>
        <dbReference type="EC" id="6.5.1.7"/>
    </reaction>
</comment>
<keyword evidence="14 19" id="KW-0234">DNA repair</keyword>
<dbReference type="Gene3D" id="2.40.50.140">
    <property type="entry name" value="Nucleic acid-binding proteins"/>
    <property type="match status" value="1"/>
</dbReference>
<keyword evidence="9 19" id="KW-0547">Nucleotide-binding</keyword>
<dbReference type="InterPro" id="IPR012308">
    <property type="entry name" value="DNA_ligase_ATP-dep_N"/>
</dbReference>
<comment type="catalytic activity">
    <reaction evidence="18">
        <text>ADP + (deoxyribonucleotide)n-3'-hydroxyl + 5'-phospho-(deoxyribonucleotide)m = (deoxyribonucleotide)n+m + AMP + phosphate.</text>
        <dbReference type="EC" id="6.5.1.7"/>
    </reaction>
</comment>
<dbReference type="CDD" id="cd07901">
    <property type="entry name" value="Adenylation_DNA_ligase_Arch_LigB"/>
    <property type="match status" value="1"/>
</dbReference>
<accession>A0A7C4BCQ1</accession>
<feature type="binding site" evidence="19">
    <location>
        <position position="280"/>
    </location>
    <ligand>
        <name>ATP</name>
        <dbReference type="ChEBI" id="CHEBI:30616"/>
    </ligand>
</feature>
<evidence type="ECO:0000256" key="3">
    <source>
        <dbReference type="ARBA" id="ARBA00007572"/>
    </source>
</evidence>
<dbReference type="Pfam" id="PF01068">
    <property type="entry name" value="DNA_ligase_A_M"/>
    <property type="match status" value="1"/>
</dbReference>
<dbReference type="PROSITE" id="PS50160">
    <property type="entry name" value="DNA_LIGASE_A3"/>
    <property type="match status" value="1"/>
</dbReference>
<keyword evidence="11 19" id="KW-0067">ATP-binding</keyword>
<dbReference type="EMBL" id="DTFF01000063">
    <property type="protein sequence ID" value="HGI88179.1"/>
    <property type="molecule type" value="Genomic_DNA"/>
</dbReference>
<evidence type="ECO:0000256" key="12">
    <source>
        <dbReference type="ARBA" id="ARBA00022842"/>
    </source>
</evidence>
<dbReference type="EC" id="6.5.1.1" evidence="19"/>
<evidence type="ECO:0000256" key="18">
    <source>
        <dbReference type="ARBA" id="ARBA00052066"/>
    </source>
</evidence>
<evidence type="ECO:0000256" key="9">
    <source>
        <dbReference type="ARBA" id="ARBA00022741"/>
    </source>
</evidence>
<evidence type="ECO:0000256" key="2">
    <source>
        <dbReference type="ARBA" id="ARBA00001946"/>
    </source>
</evidence>
<keyword evidence="6 19" id="KW-0132">Cell division</keyword>
<dbReference type="InterPro" id="IPR016059">
    <property type="entry name" value="DNA_ligase_ATP-dep_CS"/>
</dbReference>
<keyword evidence="7 19" id="KW-0235">DNA replication</keyword>
<evidence type="ECO:0000256" key="8">
    <source>
        <dbReference type="ARBA" id="ARBA00022723"/>
    </source>
</evidence>
<keyword evidence="12 19" id="KW-0460">Magnesium</keyword>
<dbReference type="InterPro" id="IPR050191">
    <property type="entry name" value="ATP-dep_DNA_ligase"/>
</dbReference>
<comment type="cofactor">
    <cofactor evidence="1">
        <name>Mn(2+)</name>
        <dbReference type="ChEBI" id="CHEBI:29035"/>
    </cofactor>
</comment>
<evidence type="ECO:0000256" key="6">
    <source>
        <dbReference type="ARBA" id="ARBA00022618"/>
    </source>
</evidence>
<dbReference type="InterPro" id="IPR036599">
    <property type="entry name" value="DNA_ligase_N_sf"/>
</dbReference>
<evidence type="ECO:0000256" key="19">
    <source>
        <dbReference type="HAMAP-Rule" id="MF_00407"/>
    </source>
</evidence>
<comment type="cofactor">
    <cofactor evidence="2 19">
        <name>Mg(2+)</name>
        <dbReference type="ChEBI" id="CHEBI:18420"/>
    </cofactor>
</comment>
<proteinExistence type="inferred from homology"/>
<dbReference type="PANTHER" id="PTHR45674:SF4">
    <property type="entry name" value="DNA LIGASE 1"/>
    <property type="match status" value="1"/>
</dbReference>
<dbReference type="SUPFAM" id="SSF117018">
    <property type="entry name" value="ATP-dependent DNA ligase DNA-binding domain"/>
    <property type="match status" value="1"/>
</dbReference>
<dbReference type="GO" id="GO:0046872">
    <property type="term" value="F:metal ion binding"/>
    <property type="evidence" value="ECO:0007669"/>
    <property type="project" value="UniProtKB-KW"/>
</dbReference>
<comment type="caution">
    <text evidence="22">The sequence shown here is derived from an EMBL/GenBank/DDBJ whole genome shotgun (WGS) entry which is preliminary data.</text>
</comment>
<dbReference type="FunFam" id="1.10.3260.10:FF:000007">
    <property type="entry name" value="DNA ligase"/>
    <property type="match status" value="1"/>
</dbReference>
<feature type="binding site" evidence="19">
    <location>
        <position position="442"/>
    </location>
    <ligand>
        <name>ATP</name>
        <dbReference type="ChEBI" id="CHEBI:30616"/>
    </ligand>
</feature>
<dbReference type="InterPro" id="IPR012309">
    <property type="entry name" value="DNA_ligase_ATP-dep_C"/>
</dbReference>
<keyword evidence="8 19" id="KW-0479">Metal-binding</keyword>
<reference evidence="22" key="1">
    <citation type="journal article" date="2020" name="mSystems">
        <title>Genome- and Community-Level Interaction Insights into Carbon Utilization and Element Cycling Functions of Hydrothermarchaeota in Hydrothermal Sediment.</title>
        <authorList>
            <person name="Zhou Z."/>
            <person name="Liu Y."/>
            <person name="Xu W."/>
            <person name="Pan J."/>
            <person name="Luo Z.H."/>
            <person name="Li M."/>
        </authorList>
    </citation>
    <scope>NUCLEOTIDE SEQUENCE [LARGE SCALE GENOMIC DNA]</scope>
    <source>
        <strain evidence="22">SpSt-732</strain>
    </source>
</reference>
<evidence type="ECO:0000256" key="15">
    <source>
        <dbReference type="ARBA" id="ARBA00023306"/>
    </source>
</evidence>
<organism evidence="22">
    <name type="scientific">Ignisphaera aggregans</name>
    <dbReference type="NCBI Taxonomy" id="334771"/>
    <lineage>
        <taxon>Archaea</taxon>
        <taxon>Thermoproteota</taxon>
        <taxon>Thermoprotei</taxon>
        <taxon>Desulfurococcales</taxon>
        <taxon>Desulfurococcaceae</taxon>
        <taxon>Ignisphaera</taxon>
    </lineage>
</organism>
<comment type="function">
    <text evidence="19">DNA ligase that seals nicks in double-stranded DNA during DNA replication, DNA recombination and DNA repair.</text>
</comment>
<dbReference type="InterPro" id="IPR022865">
    <property type="entry name" value="DNA_ligae_ATP-dep_bac/arc"/>
</dbReference>
<dbReference type="GO" id="GO:0006273">
    <property type="term" value="P:lagging strand elongation"/>
    <property type="evidence" value="ECO:0007669"/>
    <property type="project" value="TreeGrafter"/>
</dbReference>
<dbReference type="GO" id="GO:0071897">
    <property type="term" value="P:DNA biosynthetic process"/>
    <property type="evidence" value="ECO:0007669"/>
    <property type="project" value="InterPro"/>
</dbReference>
<dbReference type="NCBIfam" id="TIGR00574">
    <property type="entry name" value="dnl1"/>
    <property type="match status" value="1"/>
</dbReference>
<evidence type="ECO:0000256" key="11">
    <source>
        <dbReference type="ARBA" id="ARBA00022840"/>
    </source>
</evidence>
<dbReference type="GO" id="GO:0003910">
    <property type="term" value="F:DNA ligase (ATP) activity"/>
    <property type="evidence" value="ECO:0007669"/>
    <property type="project" value="UniProtKB-UniRule"/>
</dbReference>
<dbReference type="FunFam" id="3.30.470.30:FF:000012">
    <property type="entry name" value="Probable DNA ligase"/>
    <property type="match status" value="1"/>
</dbReference>
<gene>
    <name evidence="19" type="primary">lig</name>
    <name evidence="22" type="ORF">ENV14_07340</name>
</gene>
<dbReference type="GO" id="GO:0006281">
    <property type="term" value="P:DNA repair"/>
    <property type="evidence" value="ECO:0007669"/>
    <property type="project" value="UniProtKB-UniRule"/>
</dbReference>
<comment type="catalytic activity">
    <reaction evidence="17">
        <text>ATP + (deoxyribonucleotide)n-3'-hydroxyl + 5'-phospho-(deoxyribonucleotide)m = (deoxyribonucleotide)n+m + AMP + diphosphate.</text>
        <dbReference type="EC" id="6.5.1.7"/>
    </reaction>
</comment>
<protein>
    <recommendedName>
        <fullName evidence="4 19">DNA ligase</fullName>
        <ecNumber evidence="19">6.5.1.1</ecNumber>
    </recommendedName>
    <alternativeName>
        <fullName evidence="19">Polydeoxyribonucleotide synthase [ATP]</fullName>
    </alternativeName>
</protein>
<evidence type="ECO:0000259" key="21">
    <source>
        <dbReference type="PROSITE" id="PS50160"/>
    </source>
</evidence>
<evidence type="ECO:0000256" key="14">
    <source>
        <dbReference type="ARBA" id="ARBA00023204"/>
    </source>
</evidence>
<keyword evidence="10 19" id="KW-0227">DNA damage</keyword>
<keyword evidence="15 19" id="KW-0131">Cell cycle</keyword>
<dbReference type="Gene3D" id="1.10.3260.10">
    <property type="entry name" value="DNA ligase, ATP-dependent, N-terminal domain"/>
    <property type="match status" value="1"/>
</dbReference>
<feature type="domain" description="ATP-dependent DNA ligase family profile" evidence="21">
    <location>
        <begin position="353"/>
        <end position="488"/>
    </location>
</feature>
<dbReference type="GO" id="GO:0006310">
    <property type="term" value="P:DNA recombination"/>
    <property type="evidence" value="ECO:0007669"/>
    <property type="project" value="UniProtKB-UniRule"/>
</dbReference>
<sequence>MCLEVELFLGVLAVEFAVIAQTLEMLEKTTSKIQQAATLAMLFKKTPPSVIDKVVYLILGTLWPDWKGMPELGIAEKGIQKCIALATNTTEAEVEKLYKSLGDYGATVERLKMGKQGRATGLTAFIKSAKGEQGRRLSVDAVFNALVKIAMLQGEGSRDMKLRLLTALLMDAEPKEAKYIVRFVEGRLRLGVGEATVMDGLASAFGVPRDLIERAYNVYPDLGAIAKLIAERGGSAIKEVKPTPGIPLRPMLAERASDPVEILNKAGVPALAEFKYDGERGQIHKSGDRVWVFSRRLEDITYQYPDVVEMVLKHVKAGEAIIEGEIVAVDPETGEFKPFQELMHRKRKKDIHEAVKEYPVVVRLFDCLYVDGVDLTKKLLPERREWLKKIVEESEEFKIAEHALVKDAKELEQFFLKAIESGCEGLVVKSLGVDSVYQAGVRGWLWIKYKRDYKSELTDAVDLVVVGAFHGRGKRAGTYGALLLAAYDPDTDRFETVCKVGTGFTDEELAQLPKKLEPYRLPHKHQRVDSEIEADVWFAPALVMEVTGAEITLSPVHTCCWGWAKPETGISIRFPRFMRWRDDKSPTEATTTKELFEMYLRKLKKIEKAEPKAEEA</sequence>
<evidence type="ECO:0000256" key="4">
    <source>
        <dbReference type="ARBA" id="ARBA00013308"/>
    </source>
</evidence>
<comment type="similarity">
    <text evidence="3 19 20">Belongs to the ATP-dependent DNA ligase family.</text>
</comment>
<dbReference type="GO" id="GO:0003677">
    <property type="term" value="F:DNA binding"/>
    <property type="evidence" value="ECO:0007669"/>
    <property type="project" value="InterPro"/>
</dbReference>
<evidence type="ECO:0000256" key="7">
    <source>
        <dbReference type="ARBA" id="ARBA00022705"/>
    </source>
</evidence>
<dbReference type="PROSITE" id="PS00697">
    <property type="entry name" value="DNA_LIGASE_A1"/>
    <property type="match status" value="1"/>
</dbReference>
<evidence type="ECO:0000256" key="5">
    <source>
        <dbReference type="ARBA" id="ARBA00022598"/>
    </source>
</evidence>
<dbReference type="InterPro" id="IPR000977">
    <property type="entry name" value="DNA_ligase_ATP-dep"/>
</dbReference>
<dbReference type="CDD" id="cd07969">
    <property type="entry name" value="OBF_DNA_ligase_I"/>
    <property type="match status" value="1"/>
</dbReference>
<feature type="binding site" evidence="19">
    <location>
        <position position="448"/>
    </location>
    <ligand>
        <name>ATP</name>
        <dbReference type="ChEBI" id="CHEBI:30616"/>
    </ligand>
</feature>
<dbReference type="AlphaFoldDB" id="A0A7C4BCQ1"/>
<evidence type="ECO:0000256" key="1">
    <source>
        <dbReference type="ARBA" id="ARBA00001936"/>
    </source>
</evidence>
<dbReference type="InterPro" id="IPR012310">
    <property type="entry name" value="DNA_ligase_ATP-dep_cent"/>
</dbReference>
<dbReference type="FunFam" id="2.40.50.140:FF:000062">
    <property type="entry name" value="DNA ligase"/>
    <property type="match status" value="1"/>
</dbReference>
<dbReference type="SUPFAM" id="SSF50249">
    <property type="entry name" value="Nucleic acid-binding proteins"/>
    <property type="match status" value="1"/>
</dbReference>
<keyword evidence="13 19" id="KW-0233">DNA recombination</keyword>
<feature type="binding site" evidence="19">
    <location>
        <position position="365"/>
    </location>
    <ligand>
        <name>ATP</name>
        <dbReference type="ChEBI" id="CHEBI:30616"/>
    </ligand>
</feature>
<evidence type="ECO:0000256" key="10">
    <source>
        <dbReference type="ARBA" id="ARBA00022763"/>
    </source>
</evidence>
<evidence type="ECO:0000256" key="16">
    <source>
        <dbReference type="ARBA" id="ARBA00050126"/>
    </source>
</evidence>
<evidence type="ECO:0000313" key="22">
    <source>
        <dbReference type="EMBL" id="HGI88179.1"/>
    </source>
</evidence>
<feature type="binding site" evidence="19">
    <location>
        <position position="295"/>
    </location>
    <ligand>
        <name>ATP</name>
        <dbReference type="ChEBI" id="CHEBI:30616"/>
    </ligand>
</feature>
<dbReference type="Pfam" id="PF04675">
    <property type="entry name" value="DNA_ligase_A_N"/>
    <property type="match status" value="1"/>
</dbReference>
<comment type="catalytic activity">
    <reaction evidence="19">
        <text>ATP + (deoxyribonucleotide)n-3'-hydroxyl + 5'-phospho-(deoxyribonucleotide)m = (deoxyribonucleotide)n+m + AMP + diphosphate.</text>
        <dbReference type="EC" id="6.5.1.1"/>
    </reaction>
</comment>
<feature type="binding site" evidence="19">
    <location>
        <position position="325"/>
    </location>
    <ligand>
        <name>ATP</name>
        <dbReference type="ChEBI" id="CHEBI:30616"/>
    </ligand>
</feature>
<dbReference type="Pfam" id="PF04679">
    <property type="entry name" value="DNA_ligase_A_C"/>
    <property type="match status" value="1"/>
</dbReference>
<dbReference type="InterPro" id="IPR012340">
    <property type="entry name" value="NA-bd_OB-fold"/>
</dbReference>
<dbReference type="PANTHER" id="PTHR45674">
    <property type="entry name" value="DNA LIGASE 1/3 FAMILY MEMBER"/>
    <property type="match status" value="1"/>
</dbReference>
<keyword evidence="5 19" id="KW-0436">Ligase</keyword>
<name>A0A7C4BCQ1_9CREN</name>
<dbReference type="Gene3D" id="3.30.470.30">
    <property type="entry name" value="DNA ligase/mRNA capping enzyme"/>
    <property type="match status" value="1"/>
</dbReference>